<evidence type="ECO:0008006" key="3">
    <source>
        <dbReference type="Google" id="ProtNLM"/>
    </source>
</evidence>
<accession>A0A1I5BAV7</accession>
<dbReference type="EMBL" id="FOVK01000004">
    <property type="protein sequence ID" value="SFN71845.1"/>
    <property type="molecule type" value="Genomic_DNA"/>
</dbReference>
<keyword evidence="2" id="KW-1185">Reference proteome</keyword>
<reference evidence="1 2" key="1">
    <citation type="submission" date="2016-10" db="EMBL/GenBank/DDBJ databases">
        <authorList>
            <person name="de Groot N.N."/>
        </authorList>
    </citation>
    <scope>NUCLEOTIDE SEQUENCE [LARGE SCALE GENOMIC DNA]</scope>
    <source>
        <strain evidence="1 2">ML2</strain>
    </source>
</reference>
<dbReference type="Proteomes" id="UP000181899">
    <property type="component" value="Unassembled WGS sequence"/>
</dbReference>
<dbReference type="OrthoDB" id="2289258at2"/>
<protein>
    <recommendedName>
        <fullName evidence="3">Nucleotidyl transferase AbiEii toxin, Type IV TA system</fullName>
    </recommendedName>
</protein>
<dbReference type="AlphaFoldDB" id="A0A1I5BAV7"/>
<proteinExistence type="predicted"/>
<sequence length="257" mass="29867">MIHGLDKFREYFQDFKDNYVIIGGLASYLLLDDAGFDMARATKDIDLVLSVEALTDTFISQFWKFVKAGGYTCVRKSTGKRRFYRFTHPSSTEFPIMLEILSCKTERFELGEDGMVLPMLLEDEIVSLSAILLNKDYYDFVMKQKIELNGLMIADVSCIIPLKARAWIDNKQRRENGENIQRGDIKKHKNDIYKLSQLLKIGMLSEVPMIIQRDIRKFVAEIEEDDNFLKKLGIRNTTMDQIKQMLTEVYCINTKLK</sequence>
<gene>
    <name evidence="1" type="ORF">SAMN04488695_104107</name>
</gene>
<evidence type="ECO:0000313" key="2">
    <source>
        <dbReference type="Proteomes" id="UP000181899"/>
    </source>
</evidence>
<organism evidence="1 2">
    <name type="scientific">Proteiniclasticum ruminis</name>
    <dbReference type="NCBI Taxonomy" id="398199"/>
    <lineage>
        <taxon>Bacteria</taxon>
        <taxon>Bacillati</taxon>
        <taxon>Bacillota</taxon>
        <taxon>Clostridia</taxon>
        <taxon>Eubacteriales</taxon>
        <taxon>Clostridiaceae</taxon>
        <taxon>Proteiniclasticum</taxon>
    </lineage>
</organism>
<dbReference type="RefSeq" id="WP_074911854.1">
    <property type="nucleotide sequence ID" value="NZ_FOVK01000004.1"/>
</dbReference>
<evidence type="ECO:0000313" key="1">
    <source>
        <dbReference type="EMBL" id="SFN71845.1"/>
    </source>
</evidence>
<name>A0A1I5BAV7_9CLOT</name>